<organism evidence="1">
    <name type="scientific">marine metagenome</name>
    <dbReference type="NCBI Taxonomy" id="408172"/>
    <lineage>
        <taxon>unclassified sequences</taxon>
        <taxon>metagenomes</taxon>
        <taxon>ecological metagenomes</taxon>
    </lineage>
</organism>
<proteinExistence type="predicted"/>
<accession>A0A382EPU1</accession>
<evidence type="ECO:0000313" key="1">
    <source>
        <dbReference type="EMBL" id="SVB52708.1"/>
    </source>
</evidence>
<reference evidence="1" key="1">
    <citation type="submission" date="2018-05" db="EMBL/GenBank/DDBJ databases">
        <authorList>
            <person name="Lanie J.A."/>
            <person name="Ng W.-L."/>
            <person name="Kazmierczak K.M."/>
            <person name="Andrzejewski T.M."/>
            <person name="Davidsen T.M."/>
            <person name="Wayne K.J."/>
            <person name="Tettelin H."/>
            <person name="Glass J.I."/>
            <person name="Rusch D."/>
            <person name="Podicherti R."/>
            <person name="Tsui H.-C.T."/>
            <person name="Winkler M.E."/>
        </authorList>
    </citation>
    <scope>NUCLEOTIDE SEQUENCE</scope>
</reference>
<sequence length="453" mass="52178">MAKRPTKLIGRSLSDFNAIVKSGEEMHLQTARLIPFYKPGDEMALTSIFLSGLLLIKEFRYKIFKSIGLTVSGSVHIYTEVEFLLFDKKRVDGLILIVRGRKIIDAMIIEVKNKNNNLNQQQISDYIKISKEYGIPNVLTVSNQFVNFPTQSPLTIKTPKNVSLYHFSWSYILTVARILLIDNQSNIDDEDQVEVMKEIVNYLESPKSGVVGFKQMKPGWSEVAQKINVGASLKLKDNAVDETVSSWLEEERDMALILSRELGLLVRSGQKKYKNDLTARINYEKRQLVTNKNLESHLQVDGAVSDIHIRPNFGRKNVEMSVDINVPKDRTLRPQITWLRNQTRYCQRKNPELYNTMAKGLMLDIKVKFASKPVRVPLGEIEDAHEKLIGREIKSFRVVYINYLGWRFESRKQFINILENMLIDYYQGIVQYLKNWKKPAPKIQAGDESSTVE</sequence>
<name>A0A382EPU1_9ZZZZ</name>
<gene>
    <name evidence="1" type="ORF">METZ01_LOCUS205562</name>
</gene>
<dbReference type="AlphaFoldDB" id="A0A382EPU1"/>
<dbReference type="EMBL" id="UINC01045670">
    <property type="protein sequence ID" value="SVB52708.1"/>
    <property type="molecule type" value="Genomic_DNA"/>
</dbReference>
<protein>
    <submittedName>
        <fullName evidence="1">Uncharacterized protein</fullName>
    </submittedName>
</protein>